<evidence type="ECO:0000313" key="1">
    <source>
        <dbReference type="EMBL" id="VIP01633.1"/>
    </source>
</evidence>
<name>A0A6C2YKJ4_9BACT</name>
<evidence type="ECO:0000313" key="2">
    <source>
        <dbReference type="Proteomes" id="UP000464378"/>
    </source>
</evidence>
<dbReference type="EMBL" id="LR586016">
    <property type="protein sequence ID" value="VIP01633.1"/>
    <property type="molecule type" value="Genomic_DNA"/>
</dbReference>
<protein>
    <submittedName>
        <fullName evidence="1">Uncharacterized protein</fullName>
    </submittedName>
</protein>
<proteinExistence type="predicted"/>
<sequence length="182" mass="20231">MNADPYRIDRLCLRYLDAIESGNLDVMAELWGIAEQDDALATALGELLDGLAAEENAVQNVRGLVQQHLLSGNLPPPTIVNTVTLGDVARQLKQDARDPQQRLSPEDEAINDALLQSQAAVPDPAQPKEFNPWLEQNPPGASQRYRRMFRKTAMLLWMAKSQEPSFLMAARPVKPKPPENPQ</sequence>
<dbReference type="InParanoid" id="A0A6C2YKJ4"/>
<reference evidence="1" key="1">
    <citation type="submission" date="2019-04" db="EMBL/GenBank/DDBJ databases">
        <authorList>
            <consortium name="Science for Life Laboratories"/>
        </authorList>
    </citation>
    <scope>NUCLEOTIDE SEQUENCE</scope>
    <source>
        <strain evidence="1">MBLW1</strain>
    </source>
</reference>
<dbReference type="EMBL" id="LR593887">
    <property type="protein sequence ID" value="VTR98987.1"/>
    <property type="molecule type" value="Genomic_DNA"/>
</dbReference>
<accession>A0A6C2YKJ4</accession>
<keyword evidence="2" id="KW-1185">Reference proteome</keyword>
<gene>
    <name evidence="1" type="ORF">GMBLW1_23270</name>
</gene>
<dbReference type="RefSeq" id="WP_162656825.1">
    <property type="nucleotide sequence ID" value="NZ_LR593887.1"/>
</dbReference>
<dbReference type="AlphaFoldDB" id="A0A6C2YKJ4"/>
<organism evidence="1">
    <name type="scientific">Tuwongella immobilis</name>
    <dbReference type="NCBI Taxonomy" id="692036"/>
    <lineage>
        <taxon>Bacteria</taxon>
        <taxon>Pseudomonadati</taxon>
        <taxon>Planctomycetota</taxon>
        <taxon>Planctomycetia</taxon>
        <taxon>Gemmatales</taxon>
        <taxon>Gemmataceae</taxon>
        <taxon>Tuwongella</taxon>
    </lineage>
</organism>
<dbReference type="Proteomes" id="UP000464378">
    <property type="component" value="Chromosome"/>
</dbReference>
<dbReference type="KEGG" id="tim:GMBLW1_23270"/>